<dbReference type="OrthoDB" id="9811714at2"/>
<dbReference type="SUPFAM" id="SSF50249">
    <property type="entry name" value="Nucleic acid-binding proteins"/>
    <property type="match status" value="1"/>
</dbReference>
<dbReference type="InterPro" id="IPR000266">
    <property type="entry name" value="Ribosomal_uS17"/>
</dbReference>
<dbReference type="CDD" id="cd00364">
    <property type="entry name" value="Ribosomal_uS17"/>
    <property type="match status" value="1"/>
</dbReference>
<dbReference type="InterPro" id="IPR012340">
    <property type="entry name" value="NA-bd_OB-fold"/>
</dbReference>
<dbReference type="RefSeq" id="WP_107562448.1">
    <property type="nucleotide sequence ID" value="NZ_NVQC01000022.1"/>
</dbReference>
<evidence type="ECO:0000313" key="8">
    <source>
        <dbReference type="EMBL" id="PTL35703.1"/>
    </source>
</evidence>
<dbReference type="PANTHER" id="PTHR10744:SF1">
    <property type="entry name" value="SMALL RIBOSOMAL SUBUNIT PROTEIN US17M"/>
    <property type="match status" value="1"/>
</dbReference>
<dbReference type="NCBIfam" id="TIGR03635">
    <property type="entry name" value="uS17_bact"/>
    <property type="match status" value="1"/>
</dbReference>
<dbReference type="EMBL" id="NVQC01000022">
    <property type="protein sequence ID" value="PTL35703.1"/>
    <property type="molecule type" value="Genomic_DNA"/>
</dbReference>
<protein>
    <recommendedName>
        <fullName evidence="6">Small ribosomal subunit protein uS17</fullName>
    </recommendedName>
</protein>
<name>A0A2T4TX59_9BACT</name>
<comment type="similarity">
    <text evidence="1 6 7">Belongs to the universal ribosomal protein uS17 family.</text>
</comment>
<dbReference type="InterPro" id="IPR019984">
    <property type="entry name" value="Ribosomal_uS17_bact/chlr"/>
</dbReference>
<evidence type="ECO:0000313" key="9">
    <source>
        <dbReference type="Proteomes" id="UP000241436"/>
    </source>
</evidence>
<evidence type="ECO:0000256" key="7">
    <source>
        <dbReference type="RuleBase" id="RU003872"/>
    </source>
</evidence>
<evidence type="ECO:0000256" key="5">
    <source>
        <dbReference type="ARBA" id="ARBA00023274"/>
    </source>
</evidence>
<reference evidence="9" key="2">
    <citation type="journal article" date="2018" name="Environ. Microbiol.">
        <title>Bloom of a denitrifying methanotroph, 'Candidatus Methylomirabilis limnetica', in a deep stratified lake.</title>
        <authorList>
            <person name="Graf J.S."/>
            <person name="Mayr M.J."/>
            <person name="Marchant H.K."/>
            <person name="Tienken D."/>
            <person name="Hach P.F."/>
            <person name="Brand A."/>
            <person name="Schubert C.J."/>
            <person name="Kuypers M.M."/>
            <person name="Milucka J."/>
        </authorList>
    </citation>
    <scope>NUCLEOTIDE SEQUENCE [LARGE SCALE GENOMIC DNA]</scope>
    <source>
        <strain evidence="9">Zug</strain>
    </source>
</reference>
<keyword evidence="5 6" id="KW-0687">Ribonucleoprotein</keyword>
<dbReference type="GO" id="GO:0022627">
    <property type="term" value="C:cytosolic small ribosomal subunit"/>
    <property type="evidence" value="ECO:0007669"/>
    <property type="project" value="UniProtKB-UniRule"/>
</dbReference>
<dbReference type="GO" id="GO:0003735">
    <property type="term" value="F:structural constituent of ribosome"/>
    <property type="evidence" value="ECO:0007669"/>
    <property type="project" value="UniProtKB-UniRule"/>
</dbReference>
<dbReference type="InterPro" id="IPR019979">
    <property type="entry name" value="Ribosomal_uS17_CS"/>
</dbReference>
<dbReference type="GO" id="GO:0019843">
    <property type="term" value="F:rRNA binding"/>
    <property type="evidence" value="ECO:0007669"/>
    <property type="project" value="UniProtKB-UniRule"/>
</dbReference>
<dbReference type="NCBIfam" id="NF004123">
    <property type="entry name" value="PRK05610.1"/>
    <property type="match status" value="1"/>
</dbReference>
<comment type="function">
    <text evidence="6">One of the primary rRNA binding proteins, it binds specifically to the 5'-end of 16S ribosomal RNA.</text>
</comment>
<comment type="subunit">
    <text evidence="6">Part of the 30S ribosomal subunit.</text>
</comment>
<gene>
    <name evidence="6" type="primary">rpsQ</name>
    <name evidence="8" type="ORF">CLG94_08035</name>
</gene>
<dbReference type="Gene3D" id="2.40.50.140">
    <property type="entry name" value="Nucleic acid-binding proteins"/>
    <property type="match status" value="1"/>
</dbReference>
<dbReference type="PRINTS" id="PR00973">
    <property type="entry name" value="RIBOSOMALS17"/>
</dbReference>
<evidence type="ECO:0000256" key="6">
    <source>
        <dbReference type="HAMAP-Rule" id="MF_01345"/>
    </source>
</evidence>
<keyword evidence="2 6" id="KW-0699">rRNA-binding</keyword>
<dbReference type="Pfam" id="PF00366">
    <property type="entry name" value="Ribosomal_S17"/>
    <property type="match status" value="1"/>
</dbReference>
<comment type="caution">
    <text evidence="8">The sequence shown here is derived from an EMBL/GenBank/DDBJ whole genome shotgun (WGS) entry which is preliminary data.</text>
</comment>
<accession>A0A2T4TX59</accession>
<keyword evidence="3 6" id="KW-0694">RNA-binding</keyword>
<evidence type="ECO:0000256" key="4">
    <source>
        <dbReference type="ARBA" id="ARBA00022980"/>
    </source>
</evidence>
<dbReference type="PROSITE" id="PS00056">
    <property type="entry name" value="RIBOSOMAL_S17"/>
    <property type="match status" value="1"/>
</dbReference>
<evidence type="ECO:0000256" key="1">
    <source>
        <dbReference type="ARBA" id="ARBA00010254"/>
    </source>
</evidence>
<sequence>MTEQVKRSRRKILVGVVVSDKMQKTVVVMVERLVRHDAYSKMVRRRTKVKAHDEEGRCGMGDKVAIEEARPLSKEKHWRVTEILEKAVV</sequence>
<dbReference type="HAMAP" id="MF_01345_B">
    <property type="entry name" value="Ribosomal_uS17_B"/>
    <property type="match status" value="1"/>
</dbReference>
<evidence type="ECO:0000256" key="3">
    <source>
        <dbReference type="ARBA" id="ARBA00022884"/>
    </source>
</evidence>
<organism evidence="8 9">
    <name type="scientific">Candidatus Methylomirabilis limnetica</name>
    <dbReference type="NCBI Taxonomy" id="2033718"/>
    <lineage>
        <taxon>Bacteria</taxon>
        <taxon>Candidatus Methylomirabilota</taxon>
        <taxon>Candidatus Methylomirabilia</taxon>
        <taxon>Candidatus Methylomirabilales</taxon>
        <taxon>Candidatus Methylomirabilaceae</taxon>
        <taxon>Candidatus Methylomirabilis</taxon>
    </lineage>
</organism>
<reference evidence="8 9" key="1">
    <citation type="submission" date="2017-09" db="EMBL/GenBank/DDBJ databases">
        <title>Bloom of a denitrifying methanotroph, Candidatus Methylomirabilis limnetica, in a deep stratified lake.</title>
        <authorList>
            <person name="Graf J.S."/>
            <person name="Marchant H.K."/>
            <person name="Tienken D."/>
            <person name="Hach P.F."/>
            <person name="Brand A."/>
            <person name="Schubert C.J."/>
            <person name="Kuypers M.M."/>
            <person name="Milucka J."/>
        </authorList>
    </citation>
    <scope>NUCLEOTIDE SEQUENCE [LARGE SCALE GENOMIC DNA]</scope>
    <source>
        <strain evidence="8 9">Zug</strain>
    </source>
</reference>
<dbReference type="Proteomes" id="UP000241436">
    <property type="component" value="Unassembled WGS sequence"/>
</dbReference>
<keyword evidence="9" id="KW-1185">Reference proteome</keyword>
<dbReference type="PANTHER" id="PTHR10744">
    <property type="entry name" value="40S RIBOSOMAL PROTEIN S11 FAMILY MEMBER"/>
    <property type="match status" value="1"/>
</dbReference>
<proteinExistence type="inferred from homology"/>
<dbReference type="AlphaFoldDB" id="A0A2T4TX59"/>
<dbReference type="GO" id="GO:0006412">
    <property type="term" value="P:translation"/>
    <property type="evidence" value="ECO:0007669"/>
    <property type="project" value="UniProtKB-UniRule"/>
</dbReference>
<keyword evidence="4 6" id="KW-0689">Ribosomal protein</keyword>
<evidence type="ECO:0000256" key="2">
    <source>
        <dbReference type="ARBA" id="ARBA00022730"/>
    </source>
</evidence>